<dbReference type="GeneID" id="87916990"/>
<dbReference type="Gene3D" id="3.40.50.300">
    <property type="entry name" value="P-loop containing nucleotide triphosphate hydrolases"/>
    <property type="match status" value="1"/>
</dbReference>
<dbReference type="SUPFAM" id="SSF53167">
    <property type="entry name" value="Purine and uridine phosphorylases"/>
    <property type="match status" value="1"/>
</dbReference>
<dbReference type="InterPro" id="IPR035994">
    <property type="entry name" value="Nucleoside_phosphorylase_sf"/>
</dbReference>
<dbReference type="PANTHER" id="PTHR46082:SF11">
    <property type="entry name" value="AAA+ ATPASE DOMAIN-CONTAINING PROTEIN-RELATED"/>
    <property type="match status" value="1"/>
</dbReference>
<dbReference type="SUPFAM" id="SSF52540">
    <property type="entry name" value="P-loop containing nucleoside triphosphate hydrolases"/>
    <property type="match status" value="1"/>
</dbReference>
<comment type="caution">
    <text evidence="4">The sequence shown here is derived from an EMBL/GenBank/DDBJ whole genome shotgun (WGS) entry which is preliminary data.</text>
</comment>
<dbReference type="InterPro" id="IPR027417">
    <property type="entry name" value="P-loop_NTPase"/>
</dbReference>
<evidence type="ECO:0000259" key="3">
    <source>
        <dbReference type="Pfam" id="PF24883"/>
    </source>
</evidence>
<keyword evidence="5" id="KW-1185">Reference proteome</keyword>
<keyword evidence="1" id="KW-0677">Repeat</keyword>
<organism evidence="4 5">
    <name type="scientific">Trichoderma aggressivum f. europaeum</name>
    <dbReference type="NCBI Taxonomy" id="173218"/>
    <lineage>
        <taxon>Eukaryota</taxon>
        <taxon>Fungi</taxon>
        <taxon>Dikarya</taxon>
        <taxon>Ascomycota</taxon>
        <taxon>Pezizomycotina</taxon>
        <taxon>Sordariomycetes</taxon>
        <taxon>Hypocreomycetidae</taxon>
        <taxon>Hypocreales</taxon>
        <taxon>Hypocreaceae</taxon>
        <taxon>Trichoderma</taxon>
    </lineage>
</organism>
<dbReference type="InterPro" id="IPR001680">
    <property type="entry name" value="WD40_rpt"/>
</dbReference>
<dbReference type="InterPro" id="IPR015943">
    <property type="entry name" value="WD40/YVTN_repeat-like_dom_sf"/>
</dbReference>
<dbReference type="InterPro" id="IPR011047">
    <property type="entry name" value="Quinoprotein_ADH-like_sf"/>
</dbReference>
<dbReference type="Pfam" id="PF24883">
    <property type="entry name" value="NPHP3_N"/>
    <property type="match status" value="1"/>
</dbReference>
<evidence type="ECO:0000313" key="4">
    <source>
        <dbReference type="EMBL" id="KAK4078527.1"/>
    </source>
</evidence>
<dbReference type="GO" id="GO:0003824">
    <property type="term" value="F:catalytic activity"/>
    <property type="evidence" value="ECO:0007669"/>
    <property type="project" value="InterPro"/>
</dbReference>
<dbReference type="InterPro" id="IPR053137">
    <property type="entry name" value="NLR-like"/>
</dbReference>
<dbReference type="PROSITE" id="PS50294">
    <property type="entry name" value="WD_REPEATS_REGION"/>
    <property type="match status" value="1"/>
</dbReference>
<dbReference type="Gene3D" id="2.130.10.10">
    <property type="entry name" value="YVTN repeat-like/Quinoprotein amine dehydrogenase"/>
    <property type="match status" value="3"/>
</dbReference>
<dbReference type="PANTHER" id="PTHR46082">
    <property type="entry name" value="ATP/GTP-BINDING PROTEIN-RELATED"/>
    <property type="match status" value="1"/>
</dbReference>
<evidence type="ECO:0000313" key="5">
    <source>
        <dbReference type="Proteomes" id="UP001273209"/>
    </source>
</evidence>
<dbReference type="EMBL" id="JAWRVG010000008">
    <property type="protein sequence ID" value="KAK4078527.1"/>
    <property type="molecule type" value="Genomic_DNA"/>
</dbReference>
<gene>
    <name evidence="4" type="ORF">Triagg1_2858</name>
</gene>
<dbReference type="Pfam" id="PF00400">
    <property type="entry name" value="WD40"/>
    <property type="match status" value="2"/>
</dbReference>
<protein>
    <recommendedName>
        <fullName evidence="3">Nephrocystin 3-like N-terminal domain-containing protein</fullName>
    </recommendedName>
</protein>
<feature type="domain" description="Nephrocystin 3-like N-terminal" evidence="3">
    <location>
        <begin position="381"/>
        <end position="538"/>
    </location>
</feature>
<accession>A0AAE1M0T4</accession>
<proteinExistence type="predicted"/>
<feature type="repeat" description="WD" evidence="2">
    <location>
        <begin position="795"/>
        <end position="836"/>
    </location>
</feature>
<dbReference type="Proteomes" id="UP001273209">
    <property type="component" value="Unassembled WGS sequence"/>
</dbReference>
<dbReference type="CDD" id="cd00200">
    <property type="entry name" value="WD40"/>
    <property type="match status" value="1"/>
</dbReference>
<dbReference type="GO" id="GO:0009116">
    <property type="term" value="P:nucleoside metabolic process"/>
    <property type="evidence" value="ECO:0007669"/>
    <property type="project" value="InterPro"/>
</dbReference>
<evidence type="ECO:0000256" key="1">
    <source>
        <dbReference type="ARBA" id="ARBA00022737"/>
    </source>
</evidence>
<dbReference type="PROSITE" id="PS50082">
    <property type="entry name" value="WD_REPEATS_2"/>
    <property type="match status" value="1"/>
</dbReference>
<dbReference type="RefSeq" id="XP_062757925.1">
    <property type="nucleotide sequence ID" value="XM_062897085.1"/>
</dbReference>
<evidence type="ECO:0000256" key="2">
    <source>
        <dbReference type="PROSITE-ProRule" id="PRU00221"/>
    </source>
</evidence>
<reference evidence="4" key="1">
    <citation type="submission" date="2023-11" db="EMBL/GenBank/DDBJ databases">
        <title>The genome sequences of three competitors of mushroom-forming fungi.</title>
        <authorList>
            <person name="Beijen E."/>
            <person name="Ohm R.A."/>
        </authorList>
    </citation>
    <scope>NUCLEOTIDE SEQUENCE</scope>
    <source>
        <strain evidence="4">CBS 100526</strain>
    </source>
</reference>
<dbReference type="SUPFAM" id="SSF101908">
    <property type="entry name" value="Putative isomerase YbhE"/>
    <property type="match status" value="1"/>
</dbReference>
<dbReference type="InterPro" id="IPR056884">
    <property type="entry name" value="NPHP3-like_N"/>
</dbReference>
<dbReference type="SUPFAM" id="SSF50998">
    <property type="entry name" value="Quinoprotein alcohol dehydrogenase-like"/>
    <property type="match status" value="1"/>
</dbReference>
<dbReference type="SMART" id="SM00320">
    <property type="entry name" value="WD40"/>
    <property type="match status" value="8"/>
</dbReference>
<keyword evidence="2" id="KW-0853">WD repeat</keyword>
<name>A0AAE1M0T4_9HYPO</name>
<dbReference type="Gene3D" id="3.40.50.1580">
    <property type="entry name" value="Nucleoside phosphorylase domain"/>
    <property type="match status" value="1"/>
</dbReference>
<sequence>MDRSNYTVGWICAITEEFVAARAFLDETHERLTFQDPKDSNNYVLGKMSNHNIVIACLPLGEYGTASAAGVAINMIRSFPNIRIGMMVGIGGGAPSRRHDIRLGDIVVSTPGNGNGGVFQYDFGKSIQAKEFVETGFLNQPPEMLRTALQSLKASHQLEGHTLVNDVEGVLRTKPRLKRAYCRPNIHDQLYKSTFIHSTPSEDCQSCGSDAAHVELRDPRDQDDDDPAIHYGVIASGNQVMKDALIRDKLAMERGVLCFEMEAAGLMNRFPCLVIRGICDYSDSHKNDKWRGYAAIMAAAYTKDLLRHLIPEQVAAGENAIDMLQGIHDQLKSLVQETDSVNYKLDLAKLSTAHGAEFDSFATQHDDECLPGTRTKILHLIREWAISPQGKCMFWLNGMAGTGKSTICRTLAKYFQEKGALGATFFFKRGEADRGNASKFFPTIAKQVYQKLPEIDLRKIIEEQPDISNKALSMQFETLILQPLSSLRSTNSEIPLMIIVIDALDECEDDNNIRAIIQLLPQLQATQSIRLRVFITSRPELPIRLGFKDVEGDYHDLVLHHVPRADIEHDISLFINHKLDSIRKYRSMSQDWPGGIKIQALVAMSVPLFIFAATVCRMLQDHDLDPEEALEDIFRYEYEDSKLDVVYLPILNRLCSKYGEKGRQRQFKQVQELVSTIVLLKDPLSIIALSSLIGIPTTTIKTGLNSLHSVLNIPIDETAPSGQNSDMLEFLYDARRFILKFRYIAGVAPLQLYISGLTFAPTRSVIKRLFLEEKPDWVSTPRNIEDNWGAQLQTLDGCKKRINHIAFSSNGLLLASYSRDQTIRIWEIATGTLRQTFTGQDAVLRVSFSLDTQVLASISRKSGGFMIKLLDVATGFLQQSTQHADDDLCAAAFSLDISLLATNSRRSIALWDLTLGVQKYELGKGSPFFPFIAFSANGLLLAGAEEIDIVIWDTTTGAVRQTIKDKMKGKDIFSLEFSPNGQLLAIGSKGSRYTLGDATVELWDANTGSLTYSFKPRSDLTNQTAFSPDNQLLAIGSFCGTVLWDFARNRVYKEISNPAYNIAYSPDGKTLASTSLWGTTIELWDIDAEFLNQEPQSMSVKYIEFSSDGELVISSPGRGISVWNSSQEALQLVLNNHEPDYRIANAEVFSVDGRLLACASEASFDRRQPAQSIHIWDIKMSIHWSILAEHGCNRMAFSPDSQQLATANWEGISFWGFSGELMQCPSPTKINGNTTGILQQCLEGDGCWVLQRTLKRIQRKGRWIRPTSISFSPDGRNLALGFSTEPENINWTVEIWDWTLGSLRGSEMVALSSSLGIWTQAGYTKAWQERYTDPLRMMTCQPALLQ</sequence>